<dbReference type="Proteomes" id="UP000078546">
    <property type="component" value="Unassembled WGS sequence"/>
</dbReference>
<evidence type="ECO:0000313" key="2">
    <source>
        <dbReference type="EMBL" id="SBS97317.1"/>
    </source>
</evidence>
<dbReference type="EMBL" id="FLQU01000530">
    <property type="protein sequence ID" value="SBS86978.1"/>
    <property type="molecule type" value="Genomic_DNA"/>
</dbReference>
<reference evidence="1" key="1">
    <citation type="submission" date="2016-05" db="EMBL/GenBank/DDBJ databases">
        <authorList>
            <person name="Lavstsen T."/>
            <person name="Jespersen J.S."/>
        </authorList>
    </citation>
    <scope>NUCLEOTIDE SEQUENCE [LARGE SCALE GENOMIC DNA]</scope>
</reference>
<accession>A0A1A8W4R1</accession>
<organism evidence="1 4">
    <name type="scientific">Plasmodium ovale curtisi</name>
    <dbReference type="NCBI Taxonomy" id="864141"/>
    <lineage>
        <taxon>Eukaryota</taxon>
        <taxon>Sar</taxon>
        <taxon>Alveolata</taxon>
        <taxon>Apicomplexa</taxon>
        <taxon>Aconoidasida</taxon>
        <taxon>Haemosporida</taxon>
        <taxon>Plasmodiidae</taxon>
        <taxon>Plasmodium</taxon>
        <taxon>Plasmodium (Plasmodium)</taxon>
    </lineage>
</organism>
<name>A0A1A8W4R1_PLAOA</name>
<dbReference type="Proteomes" id="UP000078560">
    <property type="component" value="Unassembled WGS sequence"/>
</dbReference>
<gene>
    <name evidence="2" type="ORF">POVCU1_037220</name>
    <name evidence="1" type="ORF">POVCU2_0040260</name>
</gene>
<dbReference type="EMBL" id="FLQV01000685">
    <property type="protein sequence ID" value="SBS97317.1"/>
    <property type="molecule type" value="Genomic_DNA"/>
</dbReference>
<evidence type="ECO:0000313" key="4">
    <source>
        <dbReference type="Proteomes" id="UP000078560"/>
    </source>
</evidence>
<dbReference type="Gene3D" id="3.40.30.10">
    <property type="entry name" value="Glutaredoxin"/>
    <property type="match status" value="1"/>
</dbReference>
<proteinExistence type="predicted"/>
<protein>
    <submittedName>
        <fullName evidence="1">Uncharacterized protein</fullName>
    </submittedName>
</protein>
<dbReference type="AlphaFoldDB" id="A0A1A8W4R1"/>
<reference evidence="3 4" key="2">
    <citation type="submission" date="2016-05" db="EMBL/GenBank/DDBJ databases">
        <authorList>
            <person name="Naeem Raeece"/>
        </authorList>
    </citation>
    <scope>NUCLEOTIDE SEQUENCE [LARGE SCALE GENOMIC DNA]</scope>
</reference>
<evidence type="ECO:0000313" key="1">
    <source>
        <dbReference type="EMBL" id="SBS86978.1"/>
    </source>
</evidence>
<evidence type="ECO:0000313" key="3">
    <source>
        <dbReference type="Proteomes" id="UP000078546"/>
    </source>
</evidence>
<sequence length="148" mass="17894">MRYKLFPPLTFLSYLKRLHVYYSPVRSEKADVARRLIVFASSQKIKQKYPLLTVTWELLAYENPPMIEVEYLDGEKEKYVQKEKAQHNETRKERDLSTYKKRIKIKINIEYFSDRQKKEIIDRWKYTSSLEPFPEVLAPTMEKPKNDI</sequence>